<reference evidence="1" key="1">
    <citation type="submission" date="2021-03" db="EMBL/GenBank/DDBJ databases">
        <authorList>
            <person name="Tagirdzhanova G."/>
        </authorList>
    </citation>
    <scope>NUCLEOTIDE SEQUENCE</scope>
</reference>
<sequence length="242" mass="26737">MSEAVLKLSRNKDPNFINLVDMMLGNRALNPALIADAVSRHHNVRFKLQNEVTRRQKIYENWEGNVIFYCDKSRYQDKKVEITQMGQKSLTLVHYDKTFGLDWPHNDPTWGACFGSGIPSGVPAVTLQYTIKPGWVIDLPASVKDILGAQHKVDMDVYSTLDRYILKHLLLTFPAKTGLGMAFNTGVDGWTVAVAAADRGGNMEAENLSWLGVGAWMIDRLQTMPTAAGGVVSIAAEIEAAT</sequence>
<proteinExistence type="predicted"/>
<comment type="caution">
    <text evidence="1">The sequence shown here is derived from an EMBL/GenBank/DDBJ whole genome shotgun (WGS) entry which is preliminary data.</text>
</comment>
<keyword evidence="2" id="KW-1185">Reference proteome</keyword>
<dbReference type="EMBL" id="CAJPDT010000002">
    <property type="protein sequence ID" value="CAF9906070.1"/>
    <property type="molecule type" value="Genomic_DNA"/>
</dbReference>
<dbReference type="AlphaFoldDB" id="A0A8H3I3N4"/>
<accession>A0A8H3I3N4</accession>
<evidence type="ECO:0000313" key="1">
    <source>
        <dbReference type="EMBL" id="CAF9906070.1"/>
    </source>
</evidence>
<protein>
    <submittedName>
        <fullName evidence="1">Uncharacterized protein</fullName>
    </submittedName>
</protein>
<gene>
    <name evidence="1" type="ORF">IMSHALPRED_004067</name>
</gene>
<evidence type="ECO:0000313" key="2">
    <source>
        <dbReference type="Proteomes" id="UP000664534"/>
    </source>
</evidence>
<dbReference type="Proteomes" id="UP000664534">
    <property type="component" value="Unassembled WGS sequence"/>
</dbReference>
<organism evidence="1 2">
    <name type="scientific">Imshaugia aleurites</name>
    <dbReference type="NCBI Taxonomy" id="172621"/>
    <lineage>
        <taxon>Eukaryota</taxon>
        <taxon>Fungi</taxon>
        <taxon>Dikarya</taxon>
        <taxon>Ascomycota</taxon>
        <taxon>Pezizomycotina</taxon>
        <taxon>Lecanoromycetes</taxon>
        <taxon>OSLEUM clade</taxon>
        <taxon>Lecanoromycetidae</taxon>
        <taxon>Lecanorales</taxon>
        <taxon>Lecanorineae</taxon>
        <taxon>Parmeliaceae</taxon>
        <taxon>Imshaugia</taxon>
    </lineage>
</organism>
<name>A0A8H3I3N4_9LECA</name>